<dbReference type="EMBL" id="LGVV01000066">
    <property type="protein sequence ID" value="KNX40155.1"/>
    <property type="molecule type" value="Genomic_DNA"/>
</dbReference>
<gene>
    <name evidence="1" type="ORF">ROTO_33140</name>
</gene>
<sequence length="390" mass="42605">MPEQVGLPPPLLWSFPAAQEITEVMEWRTDVLQAKLGEQRIALRPRPREIATFRHRLDALGMARAAELARAGFASDWLVPLWHMALQPGADLVQGASEILLDTGLSDFRGGERAAIAVDGEASVPVVIASVQADRLILADPLVLQLPSPTVVAQRVTVAPIRAGLLTSAVEIVRRRQGDGTVTASFLLRDAPDLAAPAMPIYLNRPVQTDQSLVRRPLTASLRRAVEYVDNGFGPVVVESMRDVFERSETITLKAQGLSARHALRRWLWSLRGRQTSFWVPTWGYELQLRTAMTSGSVLMRVAPVASLAAYVGRPIMLEMPGALRFRTITAAIVEGADHRLTLSSNLGEPVPLTTKVHFLTAMRSDADRVEIQHGAVSSEVTLPVIEVPA</sequence>
<reference evidence="2" key="1">
    <citation type="submission" date="2015-07" db="EMBL/GenBank/DDBJ databases">
        <title>Draft Genome Sequence of Roseovarius tolerans EL-164, a producer of N-Acylated Alanine Methyl Esters (NAMEs).</title>
        <authorList>
            <person name="Voget S."/>
            <person name="Bruns H."/>
            <person name="Wagner-Doebler I."/>
            <person name="Schulz S."/>
            <person name="Daniel R."/>
        </authorList>
    </citation>
    <scope>NUCLEOTIDE SEQUENCE [LARGE SCALE GENOMIC DNA]</scope>
    <source>
        <strain evidence="2">EL-164</strain>
    </source>
</reference>
<keyword evidence="2" id="KW-1185">Reference proteome</keyword>
<accession>A0A0L6CR76</accession>
<dbReference type="Proteomes" id="UP000037046">
    <property type="component" value="Unassembled WGS sequence"/>
</dbReference>
<evidence type="ECO:0000313" key="1">
    <source>
        <dbReference type="EMBL" id="KNX40155.1"/>
    </source>
</evidence>
<proteinExistence type="predicted"/>
<evidence type="ECO:0000313" key="2">
    <source>
        <dbReference type="Proteomes" id="UP000037046"/>
    </source>
</evidence>
<organism evidence="1 2">
    <name type="scientific">Roseovarius tolerans</name>
    <dbReference type="NCBI Taxonomy" id="74031"/>
    <lineage>
        <taxon>Bacteria</taxon>
        <taxon>Pseudomonadati</taxon>
        <taxon>Pseudomonadota</taxon>
        <taxon>Alphaproteobacteria</taxon>
        <taxon>Rhodobacterales</taxon>
        <taxon>Roseobacteraceae</taxon>
        <taxon>Roseovarius</taxon>
    </lineage>
</organism>
<dbReference type="AlphaFoldDB" id="A0A0L6CR76"/>
<dbReference type="RefSeq" id="WP_050664149.1">
    <property type="nucleotide sequence ID" value="NZ_CP118494.1"/>
</dbReference>
<name>A0A0L6CR76_9RHOB</name>
<protein>
    <submittedName>
        <fullName evidence="1">Uncharacterized protein</fullName>
    </submittedName>
</protein>
<dbReference type="PATRIC" id="fig|74031.6.peg.3387"/>
<comment type="caution">
    <text evidence="1">The sequence shown here is derived from an EMBL/GenBank/DDBJ whole genome shotgun (WGS) entry which is preliminary data.</text>
</comment>
<dbReference type="OrthoDB" id="6986040at2"/>